<evidence type="ECO:0000256" key="9">
    <source>
        <dbReference type="PROSITE-ProRule" id="PRU10134"/>
    </source>
</evidence>
<feature type="binding site" evidence="8">
    <location>
        <begin position="39"/>
        <end position="41"/>
    </location>
    <ligand>
        <name>GTP</name>
        <dbReference type="ChEBI" id="CHEBI:37565"/>
    </ligand>
</feature>
<feature type="active site" evidence="9">
    <location>
        <position position="139"/>
    </location>
</feature>
<name>A0A1W6LMW8_9BACT</name>
<dbReference type="FunFam" id="1.10.300.10:FF:000001">
    <property type="entry name" value="Adenylosuccinate synthetase"/>
    <property type="match status" value="1"/>
</dbReference>
<feature type="binding site" evidence="8">
    <location>
        <position position="39"/>
    </location>
    <ligand>
        <name>Mg(2+)</name>
        <dbReference type="ChEBI" id="CHEBI:18420"/>
    </ligand>
</feature>
<dbReference type="InterPro" id="IPR018220">
    <property type="entry name" value="Adenylosuccin_syn_GTP-bd"/>
</dbReference>
<keyword evidence="12" id="KW-1185">Reference proteome</keyword>
<feature type="binding site" description="in other chain" evidence="8">
    <location>
        <position position="128"/>
    </location>
    <ligand>
        <name>IMP</name>
        <dbReference type="ChEBI" id="CHEBI:58053"/>
        <note>ligand shared between dimeric partners</note>
    </ligand>
</feature>
<dbReference type="GO" id="GO:0005737">
    <property type="term" value="C:cytoplasm"/>
    <property type="evidence" value="ECO:0007669"/>
    <property type="project" value="UniProtKB-SubCell"/>
</dbReference>
<protein>
    <recommendedName>
        <fullName evidence="8 10">Adenylosuccinate synthetase</fullName>
        <shortName evidence="8">AMPSase</shortName>
        <shortName evidence="8">AdSS</shortName>
        <ecNumber evidence="8 10">6.3.4.4</ecNumber>
    </recommendedName>
    <alternativeName>
        <fullName evidence="8">IMP--aspartate ligase</fullName>
    </alternativeName>
</protein>
<dbReference type="PANTHER" id="PTHR11846">
    <property type="entry name" value="ADENYLOSUCCINATE SYNTHETASE"/>
    <property type="match status" value="1"/>
</dbReference>
<evidence type="ECO:0000256" key="2">
    <source>
        <dbReference type="ARBA" id="ARBA00022598"/>
    </source>
</evidence>
<dbReference type="PANTHER" id="PTHR11846:SF0">
    <property type="entry name" value="ADENYLOSUCCINATE SYNTHETASE"/>
    <property type="match status" value="1"/>
</dbReference>
<dbReference type="HAMAP" id="MF_00011">
    <property type="entry name" value="Adenylosucc_synth"/>
    <property type="match status" value="1"/>
</dbReference>
<feature type="active site" description="Proton acceptor" evidence="8">
    <location>
        <position position="12"/>
    </location>
</feature>
<dbReference type="FunFam" id="3.90.170.10:FF:000001">
    <property type="entry name" value="Adenylosuccinate synthetase"/>
    <property type="match status" value="1"/>
</dbReference>
<dbReference type="SMART" id="SM00788">
    <property type="entry name" value="Adenylsucc_synt"/>
    <property type="match status" value="1"/>
</dbReference>
<dbReference type="Proteomes" id="UP000193334">
    <property type="component" value="Chromosome"/>
</dbReference>
<dbReference type="SUPFAM" id="SSF52540">
    <property type="entry name" value="P-loop containing nucleoside triphosphate hydrolases"/>
    <property type="match status" value="1"/>
</dbReference>
<keyword evidence="4 8" id="KW-0547">Nucleotide-binding</keyword>
<keyword evidence="8" id="KW-0963">Cytoplasm</keyword>
<keyword evidence="6 8" id="KW-0460">Magnesium</keyword>
<gene>
    <name evidence="8 11" type="primary">purA</name>
    <name evidence="11" type="ORF">STSP1_01478</name>
</gene>
<dbReference type="NCBIfam" id="TIGR00184">
    <property type="entry name" value="purA"/>
    <property type="match status" value="1"/>
</dbReference>
<keyword evidence="5 8" id="KW-0658">Purine biosynthesis</keyword>
<dbReference type="GO" id="GO:0000287">
    <property type="term" value="F:magnesium ion binding"/>
    <property type="evidence" value="ECO:0007669"/>
    <property type="project" value="UniProtKB-UniRule"/>
</dbReference>
<feature type="binding site" description="in other chain" evidence="8">
    <location>
        <begin position="12"/>
        <end position="15"/>
    </location>
    <ligand>
        <name>IMP</name>
        <dbReference type="ChEBI" id="CHEBI:58053"/>
        <note>ligand shared between dimeric partners</note>
    </ligand>
</feature>
<dbReference type="GO" id="GO:0005525">
    <property type="term" value="F:GTP binding"/>
    <property type="evidence" value="ECO:0007669"/>
    <property type="project" value="UniProtKB-UniRule"/>
</dbReference>
<feature type="binding site" evidence="8">
    <location>
        <begin position="299"/>
        <end position="305"/>
    </location>
    <ligand>
        <name>substrate</name>
    </ligand>
</feature>
<evidence type="ECO:0000256" key="4">
    <source>
        <dbReference type="ARBA" id="ARBA00022741"/>
    </source>
</evidence>
<dbReference type="GO" id="GO:0044208">
    <property type="term" value="P:'de novo' AMP biosynthetic process"/>
    <property type="evidence" value="ECO:0007669"/>
    <property type="project" value="UniProtKB-UniRule"/>
</dbReference>
<dbReference type="NCBIfam" id="NF002223">
    <property type="entry name" value="PRK01117.1"/>
    <property type="match status" value="1"/>
</dbReference>
<dbReference type="InterPro" id="IPR001114">
    <property type="entry name" value="Adenylosuccinate_synthetase"/>
</dbReference>
<dbReference type="Gene3D" id="1.10.300.10">
    <property type="entry name" value="Adenylosuccinate Synthetase, subunit A, domain 2"/>
    <property type="match status" value="1"/>
</dbReference>
<keyword evidence="7 8" id="KW-0342">GTP-binding</keyword>
<feature type="binding site" description="in other chain" evidence="8">
    <location>
        <begin position="37"/>
        <end position="40"/>
    </location>
    <ligand>
        <name>IMP</name>
        <dbReference type="ChEBI" id="CHEBI:58053"/>
        <note>ligand shared between dimeric partners</note>
    </ligand>
</feature>
<organism evidence="11 12">
    <name type="scientific">Sedimentisphaera salicampi</name>
    <dbReference type="NCBI Taxonomy" id="1941349"/>
    <lineage>
        <taxon>Bacteria</taxon>
        <taxon>Pseudomonadati</taxon>
        <taxon>Planctomycetota</taxon>
        <taxon>Phycisphaerae</taxon>
        <taxon>Sedimentisphaerales</taxon>
        <taxon>Sedimentisphaeraceae</taxon>
        <taxon>Sedimentisphaera</taxon>
    </lineage>
</organism>
<comment type="similarity">
    <text evidence="8 10">Belongs to the adenylosuccinate synthetase family.</text>
</comment>
<dbReference type="EC" id="6.3.4.4" evidence="8 10"/>
<comment type="subunit">
    <text evidence="1 8">Homodimer.</text>
</comment>
<dbReference type="STRING" id="1941349.STSP1_01478"/>
<dbReference type="GO" id="GO:0046040">
    <property type="term" value="P:IMP metabolic process"/>
    <property type="evidence" value="ECO:0007669"/>
    <property type="project" value="TreeGrafter"/>
</dbReference>
<feature type="binding site" evidence="8">
    <location>
        <begin position="331"/>
        <end position="333"/>
    </location>
    <ligand>
        <name>GTP</name>
        <dbReference type="ChEBI" id="CHEBI:37565"/>
    </ligand>
</feature>
<feature type="binding site" description="in other chain" evidence="8">
    <location>
        <position position="303"/>
    </location>
    <ligand>
        <name>IMP</name>
        <dbReference type="ChEBI" id="CHEBI:58053"/>
        <note>ligand shared between dimeric partners</note>
    </ligand>
</feature>
<comment type="function">
    <text evidence="8">Plays an important role in the de novo pathway of purine nucleotide biosynthesis. Catalyzes the first committed step in the biosynthesis of AMP from IMP.</text>
</comment>
<dbReference type="PROSITE" id="PS00513">
    <property type="entry name" value="ADENYLOSUCCIN_SYN_2"/>
    <property type="match status" value="1"/>
</dbReference>
<evidence type="ECO:0000313" key="12">
    <source>
        <dbReference type="Proteomes" id="UP000193334"/>
    </source>
</evidence>
<dbReference type="CDD" id="cd03108">
    <property type="entry name" value="AdSS"/>
    <property type="match status" value="1"/>
</dbReference>
<feature type="binding site" evidence="8">
    <location>
        <begin position="413"/>
        <end position="415"/>
    </location>
    <ligand>
        <name>GTP</name>
        <dbReference type="ChEBI" id="CHEBI:37565"/>
    </ligand>
</feature>
<evidence type="ECO:0000256" key="6">
    <source>
        <dbReference type="ARBA" id="ARBA00022842"/>
    </source>
</evidence>
<evidence type="ECO:0000256" key="5">
    <source>
        <dbReference type="ARBA" id="ARBA00022755"/>
    </source>
</evidence>
<dbReference type="GO" id="GO:0004019">
    <property type="term" value="F:adenylosuccinate synthase activity"/>
    <property type="evidence" value="ECO:0007669"/>
    <property type="project" value="UniProtKB-UniRule"/>
</dbReference>
<comment type="pathway">
    <text evidence="8 10">Purine metabolism; AMP biosynthesis via de novo pathway; AMP from IMP: step 1/2.</text>
</comment>
<dbReference type="InterPro" id="IPR027417">
    <property type="entry name" value="P-loop_NTPase"/>
</dbReference>
<sequence>MNCCVTGLQWGDEGKGKVVDILAEQCDVVVRFAGGANAGHTVIVNNQKFALHLMPSGAVREDTACVIGNGVVFDPEIFLKELEGLEQKGFNFASRLFISENAHVVLSYHKLEDTLRESALGRNKIGTTNRGIGPCYADKIGRSFAVRMADFRRPEQLKSKLKKITDYKNKVFEAVYGAEPIDPEEVYQSCQTYSQKLGKYICNTTKYLHEAIDAGKKVLFEGAQGALLDLDHGTFPFVTSSNASALGMSTGSGIPAGKVDRFLGVVKSYTTRVGSGPFPTEQDNQTGQLIRDKGNEYGTTTGRPRRCGWFDGVAARYAAAIGGINELAVMHLDTLAGMDELKICPSYMLEGEKTNFFPVDAGDLERAECVYETLPGWNEDLSEVKEYEKLPENAKKYIEAIERVTGVRVSMIGTGPRRDQIIYKK</sequence>
<evidence type="ECO:0000256" key="7">
    <source>
        <dbReference type="ARBA" id="ARBA00023134"/>
    </source>
</evidence>
<evidence type="ECO:0000256" key="3">
    <source>
        <dbReference type="ARBA" id="ARBA00022723"/>
    </source>
</evidence>
<dbReference type="Gene3D" id="3.40.440.10">
    <property type="entry name" value="Adenylosuccinate Synthetase, subunit A, domain 1"/>
    <property type="match status" value="1"/>
</dbReference>
<feature type="binding site" description="in other chain" evidence="8">
    <location>
        <position position="239"/>
    </location>
    <ligand>
        <name>IMP</name>
        <dbReference type="ChEBI" id="CHEBI:58053"/>
        <note>ligand shared between dimeric partners</note>
    </ligand>
</feature>
<dbReference type="RefSeq" id="WP_085755759.1">
    <property type="nucleotide sequence ID" value="NZ_CP021023.1"/>
</dbReference>
<keyword evidence="3 8" id="KW-0479">Metal-binding</keyword>
<dbReference type="UniPathway" id="UPA00075">
    <property type="reaction ID" value="UER00335"/>
</dbReference>
<feature type="active site" description="Proton donor" evidence="8">
    <location>
        <position position="40"/>
    </location>
</feature>
<evidence type="ECO:0000313" key="11">
    <source>
        <dbReference type="EMBL" id="ARN57083.1"/>
    </source>
</evidence>
<evidence type="ECO:0000256" key="8">
    <source>
        <dbReference type="HAMAP-Rule" id="MF_00011"/>
    </source>
</evidence>
<dbReference type="InterPro" id="IPR042111">
    <property type="entry name" value="Adenylosuccinate_synth_dom3"/>
</dbReference>
<keyword evidence="2 8" id="KW-0436">Ligase</keyword>
<evidence type="ECO:0000256" key="1">
    <source>
        <dbReference type="ARBA" id="ARBA00011738"/>
    </source>
</evidence>
<accession>A0A1W6LMW8</accession>
<dbReference type="InterPro" id="IPR042110">
    <property type="entry name" value="Adenylosuccinate_synth_dom2"/>
</dbReference>
<reference evidence="12" key="1">
    <citation type="submission" date="2017-04" db="EMBL/GenBank/DDBJ databases">
        <title>Comparative genomics and description of representatives of a novel lineage of planctomycetes thriving in anoxic sediments.</title>
        <authorList>
            <person name="Spring S."/>
            <person name="Bunk B."/>
            <person name="Sproer C."/>
        </authorList>
    </citation>
    <scope>NUCLEOTIDE SEQUENCE [LARGE SCALE GENOMIC DNA]</scope>
    <source>
        <strain evidence="12">ST-PulAB-D4</strain>
    </source>
</reference>
<proteinExistence type="inferred from homology"/>
<dbReference type="Pfam" id="PF00709">
    <property type="entry name" value="Adenylsucc_synt"/>
    <property type="match status" value="1"/>
</dbReference>
<feature type="binding site" evidence="8">
    <location>
        <position position="305"/>
    </location>
    <ligand>
        <name>GTP</name>
        <dbReference type="ChEBI" id="CHEBI:37565"/>
    </ligand>
</feature>
<dbReference type="PROSITE" id="PS01266">
    <property type="entry name" value="ADENYLOSUCCIN_SYN_1"/>
    <property type="match status" value="1"/>
</dbReference>
<evidence type="ECO:0000256" key="10">
    <source>
        <dbReference type="RuleBase" id="RU000520"/>
    </source>
</evidence>
<dbReference type="Gene3D" id="3.90.170.10">
    <property type="entry name" value="Adenylosuccinate Synthetase, subunit A, domain 3"/>
    <property type="match status" value="1"/>
</dbReference>
<feature type="binding site" evidence="8">
    <location>
        <position position="12"/>
    </location>
    <ligand>
        <name>Mg(2+)</name>
        <dbReference type="ChEBI" id="CHEBI:18420"/>
    </ligand>
</feature>
<comment type="cofactor">
    <cofactor evidence="8">
        <name>Mg(2+)</name>
        <dbReference type="ChEBI" id="CHEBI:18420"/>
    </cofactor>
    <text evidence="8">Binds 1 Mg(2+) ion per subunit.</text>
</comment>
<dbReference type="InterPro" id="IPR033128">
    <property type="entry name" value="Adenylosuccin_syn_Lys_AS"/>
</dbReference>
<dbReference type="EMBL" id="CP021023">
    <property type="protein sequence ID" value="ARN57083.1"/>
    <property type="molecule type" value="Genomic_DNA"/>
</dbReference>
<dbReference type="KEGG" id="pbp:STSP1_01478"/>
<dbReference type="AlphaFoldDB" id="A0A1W6LMW8"/>
<dbReference type="InterPro" id="IPR042109">
    <property type="entry name" value="Adenylosuccinate_synth_dom1"/>
</dbReference>
<feature type="binding site" evidence="8">
    <location>
        <position position="142"/>
    </location>
    <ligand>
        <name>IMP</name>
        <dbReference type="ChEBI" id="CHEBI:58053"/>
        <note>ligand shared between dimeric partners</note>
    </ligand>
</feature>
<comment type="catalytic activity">
    <reaction evidence="8 10">
        <text>IMP + L-aspartate + GTP = N(6)-(1,2-dicarboxyethyl)-AMP + GDP + phosphate + 2 H(+)</text>
        <dbReference type="Rhea" id="RHEA:15753"/>
        <dbReference type="ChEBI" id="CHEBI:15378"/>
        <dbReference type="ChEBI" id="CHEBI:29991"/>
        <dbReference type="ChEBI" id="CHEBI:37565"/>
        <dbReference type="ChEBI" id="CHEBI:43474"/>
        <dbReference type="ChEBI" id="CHEBI:57567"/>
        <dbReference type="ChEBI" id="CHEBI:58053"/>
        <dbReference type="ChEBI" id="CHEBI:58189"/>
        <dbReference type="EC" id="6.3.4.4"/>
    </reaction>
</comment>
<feature type="binding site" evidence="8">
    <location>
        <begin position="11"/>
        <end position="17"/>
    </location>
    <ligand>
        <name>GTP</name>
        <dbReference type="ChEBI" id="CHEBI:37565"/>
    </ligand>
</feature>
<comment type="subcellular location">
    <subcellularLocation>
        <location evidence="8">Cytoplasm</location>
    </subcellularLocation>
</comment>
<feature type="binding site" description="in other chain" evidence="8">
    <location>
        <position position="224"/>
    </location>
    <ligand>
        <name>IMP</name>
        <dbReference type="ChEBI" id="CHEBI:58053"/>
        <note>ligand shared between dimeric partners</note>
    </ligand>
</feature>